<dbReference type="AlphaFoldDB" id="A0A1Q9EZ74"/>
<name>A0A1Q9EZ74_SYMMI</name>
<comment type="caution">
    <text evidence="1">The sequence shown here is derived from an EMBL/GenBank/DDBJ whole genome shotgun (WGS) entry which is preliminary data.</text>
</comment>
<dbReference type="OrthoDB" id="412793at2759"/>
<reference evidence="1 2" key="1">
    <citation type="submission" date="2016-02" db="EMBL/GenBank/DDBJ databases">
        <title>Genome analysis of coral dinoflagellate symbionts highlights evolutionary adaptations to a symbiotic lifestyle.</title>
        <authorList>
            <person name="Aranda M."/>
            <person name="Li Y."/>
            <person name="Liew Y.J."/>
            <person name="Baumgarten S."/>
            <person name="Simakov O."/>
            <person name="Wilson M."/>
            <person name="Piel J."/>
            <person name="Ashoor H."/>
            <person name="Bougouffa S."/>
            <person name="Bajic V.B."/>
            <person name="Ryu T."/>
            <person name="Ravasi T."/>
            <person name="Bayer T."/>
            <person name="Micklem G."/>
            <person name="Kim H."/>
            <person name="Bhak J."/>
            <person name="Lajeunesse T.C."/>
            <person name="Voolstra C.R."/>
        </authorList>
    </citation>
    <scope>NUCLEOTIDE SEQUENCE [LARGE SCALE GENOMIC DNA]</scope>
    <source>
        <strain evidence="1 2">CCMP2467</strain>
    </source>
</reference>
<evidence type="ECO:0000313" key="1">
    <source>
        <dbReference type="EMBL" id="OLQ12746.1"/>
    </source>
</evidence>
<evidence type="ECO:0000313" key="2">
    <source>
        <dbReference type="Proteomes" id="UP000186817"/>
    </source>
</evidence>
<keyword evidence="2" id="KW-1185">Reference proteome</keyword>
<organism evidence="1 2">
    <name type="scientific">Symbiodinium microadriaticum</name>
    <name type="common">Dinoflagellate</name>
    <name type="synonym">Zooxanthella microadriatica</name>
    <dbReference type="NCBI Taxonomy" id="2951"/>
    <lineage>
        <taxon>Eukaryota</taxon>
        <taxon>Sar</taxon>
        <taxon>Alveolata</taxon>
        <taxon>Dinophyceae</taxon>
        <taxon>Suessiales</taxon>
        <taxon>Symbiodiniaceae</taxon>
        <taxon>Symbiodinium</taxon>
    </lineage>
</organism>
<proteinExistence type="predicted"/>
<dbReference type="Proteomes" id="UP000186817">
    <property type="component" value="Unassembled WGS sequence"/>
</dbReference>
<accession>A0A1Q9EZ74</accession>
<gene>
    <name evidence="1" type="ORF">AK812_SmicGene3341</name>
</gene>
<dbReference type="EMBL" id="LSRX01000038">
    <property type="protein sequence ID" value="OLQ12746.1"/>
    <property type="molecule type" value="Genomic_DNA"/>
</dbReference>
<sequence>MWAWTTSAANTDVPRRGAVSFSLRVVGTRLLGRKAALKARARELEKRPDGTDCVLLADANARHFTLSGFARLFRDISDMREVKDNVIAAGWLAAIDYSEAVAWGLYRWYGLRLRELVAAGKRAYLQRLVDDAASCTLRNPAELYASIRRAFPTAKSARRSSLVPLPMLLGPDGEPVLSSADREACWRGHFAEQEAGTTVTAEQYVSALQHRHVPQGVFDICVVPTLAQAEQVILRLQNGKAAGADQITAEPFIDASGHNWRSVVDDLLTGSSDALDFGAPSWADDFALPQNGEDAEQLISRVQASAQLLVTHARTLGMVVKFGPEKTAALVSSMVIRPQHAQIVANADPLADGPYHLPLVDGLGGDHRLPIVEAYKHLGGIATSSKDVVGELLTIHDEKPSWWLQQVVRAEKVFQQDLQSWIDNLSKRVSFPLRLPTADERLAGLDEDSVLLSDLSHLFRTGTVLGATFVAAVFVQCL</sequence>
<protein>
    <submittedName>
        <fullName evidence="1">Uncharacterized protein</fullName>
    </submittedName>
</protein>